<comment type="similarity">
    <text evidence="1">Belongs to the PPR family. PCMP-H subfamily.</text>
</comment>
<evidence type="ECO:0000256" key="1">
    <source>
        <dbReference type="ARBA" id="ARBA00006643"/>
    </source>
</evidence>
<evidence type="ECO:0000313" key="5">
    <source>
        <dbReference type="Proteomes" id="UP001161247"/>
    </source>
</evidence>
<dbReference type="Pfam" id="PF20431">
    <property type="entry name" value="E_motif"/>
    <property type="match status" value="1"/>
</dbReference>
<feature type="repeat" description="PPR" evidence="3">
    <location>
        <begin position="217"/>
        <end position="248"/>
    </location>
</feature>
<evidence type="ECO:0000256" key="2">
    <source>
        <dbReference type="ARBA" id="ARBA00022737"/>
    </source>
</evidence>
<dbReference type="PROSITE" id="PS51375">
    <property type="entry name" value="PPR"/>
    <property type="match status" value="6"/>
</dbReference>
<dbReference type="EMBL" id="OX459121">
    <property type="protein sequence ID" value="CAI9103692.1"/>
    <property type="molecule type" value="Genomic_DNA"/>
</dbReference>
<dbReference type="FunFam" id="1.25.40.10:FF:000690">
    <property type="entry name" value="Pentatricopeptide repeat-containing protein"/>
    <property type="match status" value="1"/>
</dbReference>
<dbReference type="PANTHER" id="PTHR47926:SF456">
    <property type="entry name" value="PENTATRICOPEPTIDE REPEAT-CONTAINING PROTEIN ELI1, CHLOROPLASTIC"/>
    <property type="match status" value="1"/>
</dbReference>
<dbReference type="InterPro" id="IPR046960">
    <property type="entry name" value="PPR_At4g14850-like_plant"/>
</dbReference>
<dbReference type="NCBIfam" id="TIGR00756">
    <property type="entry name" value="PPR"/>
    <property type="match status" value="8"/>
</dbReference>
<evidence type="ECO:0000313" key="4">
    <source>
        <dbReference type="EMBL" id="CAI9103692.1"/>
    </source>
</evidence>
<keyword evidence="5" id="KW-1185">Reference proteome</keyword>
<accession>A0AAV1DAL3</accession>
<dbReference type="AlphaFoldDB" id="A0AAV1DAL3"/>
<dbReference type="GO" id="GO:0009451">
    <property type="term" value="P:RNA modification"/>
    <property type="evidence" value="ECO:0007669"/>
    <property type="project" value="InterPro"/>
</dbReference>
<dbReference type="GO" id="GO:0003729">
    <property type="term" value="F:mRNA binding"/>
    <property type="evidence" value="ECO:0007669"/>
    <property type="project" value="UniProtKB-ARBA"/>
</dbReference>
<gene>
    <name evidence="4" type="ORF">OLC1_LOCUS12792</name>
</gene>
<evidence type="ECO:0000256" key="3">
    <source>
        <dbReference type="PROSITE-ProRule" id="PRU00708"/>
    </source>
</evidence>
<protein>
    <submittedName>
        <fullName evidence="4">OLC1v1002223C1</fullName>
    </submittedName>
</protein>
<feature type="repeat" description="PPR" evidence="3">
    <location>
        <begin position="311"/>
        <end position="345"/>
    </location>
</feature>
<dbReference type="InterPro" id="IPR046848">
    <property type="entry name" value="E_motif"/>
</dbReference>
<keyword evidence="2" id="KW-0677">Repeat</keyword>
<reference evidence="4" key="1">
    <citation type="submission" date="2023-03" db="EMBL/GenBank/DDBJ databases">
        <authorList>
            <person name="Julca I."/>
        </authorList>
    </citation>
    <scope>NUCLEOTIDE SEQUENCE</scope>
</reference>
<organism evidence="4 5">
    <name type="scientific">Oldenlandia corymbosa var. corymbosa</name>
    <dbReference type="NCBI Taxonomy" id="529605"/>
    <lineage>
        <taxon>Eukaryota</taxon>
        <taxon>Viridiplantae</taxon>
        <taxon>Streptophyta</taxon>
        <taxon>Embryophyta</taxon>
        <taxon>Tracheophyta</taxon>
        <taxon>Spermatophyta</taxon>
        <taxon>Magnoliopsida</taxon>
        <taxon>eudicotyledons</taxon>
        <taxon>Gunneridae</taxon>
        <taxon>Pentapetalae</taxon>
        <taxon>asterids</taxon>
        <taxon>lamiids</taxon>
        <taxon>Gentianales</taxon>
        <taxon>Rubiaceae</taxon>
        <taxon>Rubioideae</taxon>
        <taxon>Spermacoceae</taxon>
        <taxon>Hedyotis-Oldenlandia complex</taxon>
        <taxon>Oldenlandia</taxon>
    </lineage>
</organism>
<dbReference type="InterPro" id="IPR011990">
    <property type="entry name" value="TPR-like_helical_dom_sf"/>
</dbReference>
<dbReference type="Pfam" id="PF01535">
    <property type="entry name" value="PPR"/>
    <property type="match status" value="6"/>
</dbReference>
<name>A0AAV1DAL3_OLDCO</name>
<feature type="repeat" description="PPR" evidence="3">
    <location>
        <begin position="413"/>
        <end position="447"/>
    </location>
</feature>
<dbReference type="InterPro" id="IPR002885">
    <property type="entry name" value="PPR_rpt"/>
</dbReference>
<sequence length="619" mass="69771">MTFCGNSHQPWISMLEFPPHFKTQKDIDQLHGRLLTTGLIKNPSFTRKLVLKFLNSPHHPVVEFANYVFFSHHALKNSRNKSDPFIWNSVIKSFSNGNHPEKALKMFVLMLENGVLVDEYSFSLVLKASSKMGLLDSGMQLHGLLKKCQFGSDRFLNNCLMSMYAKCGHVERSRVIFDSMLEKDSVSYNSMLDGYLKYGMIDLARELFDILPSDMRNLITWNTMLGGYVKLEDGFQSAWDMFERMPERDVVSWNMMIDCSVKNGKMKLAQALFDDMPESDIASWAIMIDGYTTSGCVDVARVLFDNMPARDVISCNSMMTGYLRNGSPVEALKIYHDMLSNTDLPPDTATMLIALSASAQLGNLKEGVALHSYIRDNGFVVSGKLGVALIDMYAKCGNIECAMKVFDGINMRSIDHWNAMIGGLAIHGSGELAFDIFMEMEKLSIKPDDITFIAVLNACGHAGLVKEGMICFEILRRVHKVNPKVQHYGCIIDILSRSGRIEEARQFVEEMPIEPNSVILRTLLGACNNHENLRVGEPIAQHLISSNSCNSSSSYILLSNMYAQYGFWDSVRNVRTTMKEKDLKKFPGCSSIELEGMMHEFYVGDTSHHLVEEIYSTLY</sequence>
<dbReference type="Pfam" id="PF13041">
    <property type="entry name" value="PPR_2"/>
    <property type="match status" value="3"/>
</dbReference>
<dbReference type="Proteomes" id="UP001161247">
    <property type="component" value="Chromosome 4"/>
</dbReference>
<feature type="repeat" description="PPR" evidence="3">
    <location>
        <begin position="83"/>
        <end position="117"/>
    </location>
</feature>
<dbReference type="PANTHER" id="PTHR47926">
    <property type="entry name" value="PENTATRICOPEPTIDE REPEAT-CONTAINING PROTEIN"/>
    <property type="match status" value="1"/>
</dbReference>
<feature type="repeat" description="PPR" evidence="3">
    <location>
        <begin position="184"/>
        <end position="214"/>
    </location>
</feature>
<dbReference type="Gene3D" id="1.25.40.10">
    <property type="entry name" value="Tetratricopeptide repeat domain"/>
    <property type="match status" value="4"/>
</dbReference>
<proteinExistence type="inferred from homology"/>
<feature type="repeat" description="PPR" evidence="3">
    <location>
        <begin position="249"/>
        <end position="283"/>
    </location>
</feature>